<evidence type="ECO:0000256" key="6">
    <source>
        <dbReference type="ARBA" id="ARBA00022679"/>
    </source>
</evidence>
<dbReference type="SMART" id="SM01294">
    <property type="entry name" value="PKS_PP_betabranch"/>
    <property type="match status" value="1"/>
</dbReference>
<dbReference type="Pfam" id="PF00550">
    <property type="entry name" value="PP-binding"/>
    <property type="match status" value="4"/>
</dbReference>
<evidence type="ECO:0000256" key="5">
    <source>
        <dbReference type="ARBA" id="ARBA00022553"/>
    </source>
</evidence>
<sequence>MNTRNHIGNEMNRHQLGISPEELDKATERYLVELLARHTKVPEADLRVTAPFERFGVQSIMMLQMTQELERDLGPLPKTLFFEHSNVKELAAHLVVAREKALRKHLGLEPQEVQPPVPSVADTVVEPTRVECTSSQNLEVRGGKDSRRREVTARPEGAGKLRLLRRRQADEQNPHAWSGSSRATEPVAIIGMSGRYPGASDLDEFWRNLAAGRDCVTPVPRRRWNHEALLVDGAPEPGRTYCNAGGFVEGIEFFDPMFFRMPPKEAAVIDPQERLFLETAWHTLEDAGYTRASLAHEKVGVFVGMMLSQYQLLSSSRSGWCNGGAIPASVANRVSHFFDFTGPSLTLDTMCSSSLTALHLACDALVSGDATVALVGGVNLMVHPAKYLALSQYTFLSATGHCHAFGAAGDGYVPGEGVGAVLIKPLSRAVADGDHIHAVLLASAVNQAGHTNAYYVPSPKAQAEVITEALRRAQVDAGDVSYVEAHGTGTQLGDPIEISGLERAYGSAETRSKIALGSVKSGIGHLESAAGMAALTKVVLQMTNGQLAPSLHCTPPNPNLNLDASGFEIPRTLAPWKPRRGRRVAGISAFGAGGSNAHLIVAEAPATQMRASVTGPELLVFSARDEPALQALARRWLRFLGDPVPAQDTRLVREAVAAVVGVPCDAVGDTDRFEDLGLSGYLVHECATHLAAATGCPVSADLLLDNQTVQETAAVLRSVEAGPTLAGGPDVELADIAHTLQVGREEMVARLAFVAEDLDSVRSRLAEYLAGGTSGIQIGNLEQGSMTVLDMIPDDLVSGLVSDLIDRGRLDELAALWVAGLHVDWSRVRRGGSARRVSLPTYPFRRDLCWITDADVADALVPDSVISDILGEAVPSEPSTSNPAPMPRPASAELTLESVVFECVADCLVEVLGVPRERIVGSLRLENLGMDSVRITQVLAALSRHIEQLPATLLFTCKDIDGIVRFLVANHREACTWLLMRRMDVGNILLDDSPANDVPPSPAVTSTSDPLDIAIVGVSGRYPGAPDLATFARNLREATDCVSEIPKERWDWRQHPDIKCRWGGFIDDALTFDPTFFGIAPNTAAFMDPQERLFIQAAWHCLEDAGYTPQSLGDPRAGDGRGNVGVFVGASFNDYALHGADALQAGQVVPVDQQMYSVANRVSYLFNLRGPSLVVDTACSSSLYAIHLAARAIRNGECDVAIAGGVNLLLHPAKYSSLNLLGFLAPDGHCHSFGADGGGYVPGEGVGAVLLKPLERALADRDHIYGVIRGSSVNHGGRTQGYTVPNPVAQAELVSNAMALAGVTSESIGYVEAHGTGTTLGDPIEIDALTRAFGNRNATSPRCALGSVKSLIGHPEAAAGISQLTKVLLQLGSREIFPHRLNSEQLNPNLNLGPTPFRIPAELEEWPAPTGPSGEPLPRRAGISSFGVGGLSAHLVIEEAPAASPRGPKAAGPRVVLLSAASPEQLRRAVDELHTYLAGGHAASFAGVPSLEDVAFTLRVGRVPQKYRLALVAEDLLDLNRQLGSASADGQVGFWGEVAPGRQAATVGTRPRTAQELKAFARAWVTGEAQPGPDWLEHADARRVSLPGYPFAGKDYWLYGSGPAENAQTDQKYEFSAAPPIEPPAAADDVPPEVDRPDFLVGWEERPSIDRLELLIDHVRTKFETALGFGGGDILDIDRGLFDLGLDSITAANVFNTLEAEFGTGMDQSLFFNYPTVRQVADYLVAWITAADAPATTRELSGNGSADDLVDVDVDLLDEDELVQVLQQELIEATLV</sequence>
<dbReference type="InterPro" id="IPR050091">
    <property type="entry name" value="PKS_NRPS_Biosynth_Enz"/>
</dbReference>
<dbReference type="SMART" id="SM00825">
    <property type="entry name" value="PKS_KS"/>
    <property type="match status" value="2"/>
</dbReference>
<evidence type="ECO:0000259" key="10">
    <source>
        <dbReference type="PROSITE" id="PS52004"/>
    </source>
</evidence>
<keyword evidence="5" id="KW-0597">Phosphoprotein</keyword>
<comment type="pathway">
    <text evidence="2">Antibiotic biosynthesis.</text>
</comment>
<dbReference type="GO" id="GO:0005737">
    <property type="term" value="C:cytoplasm"/>
    <property type="evidence" value="ECO:0007669"/>
    <property type="project" value="UniProtKB-SubCell"/>
</dbReference>
<evidence type="ECO:0000313" key="12">
    <source>
        <dbReference type="Proteomes" id="UP000273044"/>
    </source>
</evidence>
<dbReference type="PROSITE" id="PS50075">
    <property type="entry name" value="CARRIER"/>
    <property type="match status" value="1"/>
</dbReference>
<feature type="domain" description="Ketosynthase family 3 (KS3)" evidence="10">
    <location>
        <begin position="1010"/>
        <end position="1439"/>
    </location>
</feature>
<dbReference type="Gene3D" id="3.40.47.10">
    <property type="match status" value="2"/>
</dbReference>
<dbReference type="RefSeq" id="WP_082793783.1">
    <property type="nucleotide sequence ID" value="NZ_LR134406.1"/>
</dbReference>
<dbReference type="InterPro" id="IPR020841">
    <property type="entry name" value="PKS_Beta-ketoAc_synthase_dom"/>
</dbReference>
<proteinExistence type="predicted"/>
<keyword evidence="6" id="KW-0808">Transferase</keyword>
<feature type="domain" description="Carrier" evidence="9">
    <location>
        <begin position="1653"/>
        <end position="1728"/>
    </location>
</feature>
<dbReference type="CDD" id="cd00833">
    <property type="entry name" value="PKS"/>
    <property type="match status" value="2"/>
</dbReference>
<evidence type="ECO:0000259" key="9">
    <source>
        <dbReference type="PROSITE" id="PS50075"/>
    </source>
</evidence>
<dbReference type="GO" id="GO:0006633">
    <property type="term" value="P:fatty acid biosynthetic process"/>
    <property type="evidence" value="ECO:0007669"/>
    <property type="project" value="InterPro"/>
</dbReference>
<dbReference type="Pfam" id="PF16197">
    <property type="entry name" value="KAsynt_C_assoc"/>
    <property type="match status" value="1"/>
</dbReference>
<evidence type="ECO:0000256" key="8">
    <source>
        <dbReference type="SAM" id="MobiDB-lite"/>
    </source>
</evidence>
<keyword evidence="7" id="KW-0677">Repeat</keyword>
<protein>
    <submittedName>
        <fullName evidence="11">Polyketide synthase PksL</fullName>
    </submittedName>
</protein>
<feature type="region of interest" description="Disordered" evidence="8">
    <location>
        <begin position="136"/>
        <end position="156"/>
    </location>
</feature>
<keyword evidence="4" id="KW-0963">Cytoplasm</keyword>
<dbReference type="InterPro" id="IPR054514">
    <property type="entry name" value="RhiE-like_linker"/>
</dbReference>
<dbReference type="GeneID" id="64406461"/>
<dbReference type="SMART" id="SM00823">
    <property type="entry name" value="PKS_PP"/>
    <property type="match status" value="4"/>
</dbReference>
<dbReference type="InterPro" id="IPR036736">
    <property type="entry name" value="ACP-like_sf"/>
</dbReference>
<evidence type="ECO:0000256" key="4">
    <source>
        <dbReference type="ARBA" id="ARBA00022490"/>
    </source>
</evidence>
<dbReference type="Gene3D" id="1.10.1200.10">
    <property type="entry name" value="ACP-like"/>
    <property type="match status" value="3"/>
</dbReference>
<dbReference type="Gene3D" id="3.30.70.3290">
    <property type="match status" value="1"/>
</dbReference>
<reference evidence="11 12" key="1">
    <citation type="submission" date="2018-12" db="EMBL/GenBank/DDBJ databases">
        <authorList>
            <consortium name="Pathogen Informatics"/>
        </authorList>
    </citation>
    <scope>NUCLEOTIDE SEQUENCE [LARGE SCALE GENOMIC DNA]</scope>
    <source>
        <strain evidence="11 12">NCTC12967</strain>
    </source>
</reference>
<organism evidence="11 12">
    <name type="scientific">Arachnia propionica</name>
    <dbReference type="NCBI Taxonomy" id="1750"/>
    <lineage>
        <taxon>Bacteria</taxon>
        <taxon>Bacillati</taxon>
        <taxon>Actinomycetota</taxon>
        <taxon>Actinomycetes</taxon>
        <taxon>Propionibacteriales</taxon>
        <taxon>Propionibacteriaceae</taxon>
        <taxon>Arachnia</taxon>
    </lineage>
</organism>
<evidence type="ECO:0000256" key="3">
    <source>
        <dbReference type="ARBA" id="ARBA00022450"/>
    </source>
</evidence>
<evidence type="ECO:0000256" key="2">
    <source>
        <dbReference type="ARBA" id="ARBA00004792"/>
    </source>
</evidence>
<dbReference type="InterPro" id="IPR014031">
    <property type="entry name" value="Ketoacyl_synth_C"/>
</dbReference>
<dbReference type="FunFam" id="3.40.47.10:FF:000019">
    <property type="entry name" value="Polyketide synthase type I"/>
    <property type="match status" value="1"/>
</dbReference>
<dbReference type="SUPFAM" id="SSF47336">
    <property type="entry name" value="ACP-like"/>
    <property type="match status" value="4"/>
</dbReference>
<accession>A0A448MX53</accession>
<dbReference type="InterPro" id="IPR016039">
    <property type="entry name" value="Thiolase-like"/>
</dbReference>
<evidence type="ECO:0000256" key="7">
    <source>
        <dbReference type="ARBA" id="ARBA00022737"/>
    </source>
</evidence>
<dbReference type="GO" id="GO:0031177">
    <property type="term" value="F:phosphopantetheine binding"/>
    <property type="evidence" value="ECO:0007669"/>
    <property type="project" value="InterPro"/>
</dbReference>
<dbReference type="InterPro" id="IPR009081">
    <property type="entry name" value="PP-bd_ACP"/>
</dbReference>
<feature type="domain" description="Ketosynthase family 3 (KS3)" evidence="10">
    <location>
        <begin position="184"/>
        <end position="603"/>
    </location>
</feature>
<evidence type="ECO:0000256" key="1">
    <source>
        <dbReference type="ARBA" id="ARBA00004496"/>
    </source>
</evidence>
<dbReference type="EMBL" id="LR134406">
    <property type="protein sequence ID" value="VEH69704.1"/>
    <property type="molecule type" value="Genomic_DNA"/>
</dbReference>
<comment type="subcellular location">
    <subcellularLocation>
        <location evidence="1">Cytoplasm</location>
    </subcellularLocation>
</comment>
<dbReference type="PROSITE" id="PS52004">
    <property type="entry name" value="KS3_2"/>
    <property type="match status" value="2"/>
</dbReference>
<dbReference type="PANTHER" id="PTHR43775">
    <property type="entry name" value="FATTY ACID SYNTHASE"/>
    <property type="match status" value="1"/>
</dbReference>
<feature type="compositionally biased region" description="Basic and acidic residues" evidence="8">
    <location>
        <begin position="141"/>
        <end position="156"/>
    </location>
</feature>
<dbReference type="InterPro" id="IPR032821">
    <property type="entry name" value="PKS_assoc"/>
</dbReference>
<gene>
    <name evidence="11" type="primary">pksL_3</name>
    <name evidence="11" type="ORF">NCTC12967_00980</name>
</gene>
<dbReference type="GO" id="GO:0004315">
    <property type="term" value="F:3-oxoacyl-[acyl-carrier-protein] synthase activity"/>
    <property type="evidence" value="ECO:0007669"/>
    <property type="project" value="InterPro"/>
</dbReference>
<dbReference type="Pfam" id="PF02801">
    <property type="entry name" value="Ketoacyl-synt_C"/>
    <property type="match status" value="2"/>
</dbReference>
<dbReference type="GO" id="GO:0005886">
    <property type="term" value="C:plasma membrane"/>
    <property type="evidence" value="ECO:0007669"/>
    <property type="project" value="TreeGrafter"/>
</dbReference>
<keyword evidence="12" id="KW-1185">Reference proteome</keyword>
<dbReference type="InterPro" id="IPR020806">
    <property type="entry name" value="PKS_PP-bd"/>
</dbReference>
<dbReference type="PANTHER" id="PTHR43775:SF37">
    <property type="entry name" value="SI:DKEY-61P9.11"/>
    <property type="match status" value="1"/>
</dbReference>
<keyword evidence="3" id="KW-0596">Phosphopantetheine</keyword>
<name>A0A448MX53_9ACTN</name>
<dbReference type="GO" id="GO:0004312">
    <property type="term" value="F:fatty acid synthase activity"/>
    <property type="evidence" value="ECO:0007669"/>
    <property type="project" value="TreeGrafter"/>
</dbReference>
<dbReference type="InterPro" id="IPR018201">
    <property type="entry name" value="Ketoacyl_synth_AS"/>
</dbReference>
<evidence type="ECO:0000313" key="11">
    <source>
        <dbReference type="EMBL" id="VEH69704.1"/>
    </source>
</evidence>
<dbReference type="GO" id="GO:0071770">
    <property type="term" value="P:DIM/DIP cell wall layer assembly"/>
    <property type="evidence" value="ECO:0007669"/>
    <property type="project" value="TreeGrafter"/>
</dbReference>
<dbReference type="Proteomes" id="UP000273044">
    <property type="component" value="Chromosome"/>
</dbReference>
<dbReference type="Gene3D" id="1.10.1240.100">
    <property type="match status" value="1"/>
</dbReference>
<dbReference type="Pfam" id="PF22336">
    <property type="entry name" value="RhiE-like_linker"/>
    <property type="match status" value="2"/>
</dbReference>
<dbReference type="SUPFAM" id="SSF53901">
    <property type="entry name" value="Thiolase-like"/>
    <property type="match status" value="2"/>
</dbReference>
<dbReference type="PROSITE" id="PS00606">
    <property type="entry name" value="KS3_1"/>
    <property type="match status" value="1"/>
</dbReference>
<dbReference type="InterPro" id="IPR014030">
    <property type="entry name" value="Ketoacyl_synth_N"/>
</dbReference>
<dbReference type="Pfam" id="PF00109">
    <property type="entry name" value="ketoacyl-synt"/>
    <property type="match status" value="2"/>
</dbReference>